<keyword evidence="4" id="KW-1185">Reference proteome</keyword>
<evidence type="ECO:0008006" key="5">
    <source>
        <dbReference type="Google" id="ProtNLM"/>
    </source>
</evidence>
<feature type="coiled-coil region" evidence="1">
    <location>
        <begin position="1807"/>
        <end position="1841"/>
    </location>
</feature>
<protein>
    <recommendedName>
        <fullName evidence="5">Insecticide toxin TcdB middle/N-terminal domain-containing protein</fullName>
    </recommendedName>
</protein>
<dbReference type="InterPro" id="IPR028994">
    <property type="entry name" value="Integrin_alpha_N"/>
</dbReference>
<sequence length="1843" mass="198902">MKPLSLFRRMLGGTALLVSPLALAQPAGFTDAKIQPPQLAAPQRGSLIGTYAQTAFGAADVARGGFALASPFAVPKDRGEVLGSPFPTYSSDAGQSEWGHGWQTRLEIRRWRVRGDLDYATDELTSPWGRLVLGADGAWYPADMNPAVRVEQSATGLTAYHPDGSVWSFGDGAGGVAGSAQVNTVKGTYSWSLREVVSATGRKTHFTYEANATGRLFLKTVRYGGTGTDFQYQVDLGYATLAKPVDDFRSSKKLRLDRRVSTLSVKAKSASTGLFEARWQYQLAYTEPVDGVAFYLSQVDQTYGTAPDVTVAPTARYTYHTSADALATATFSRVTKLDATLATAGQDAIQPWRASLLDEDEDGRLDFEHAQAQMLYVQEDSGFRAEALPPANAGTQSVCRPTAHVSNEPRLLARLRPNQLKPEVVAITNTSGSTTDIRVCDRAGTLLSQQSLTGAWQLGPHTRFVDLDSDQQPDFIRVVPGGFQVRPNTSSAAPGTQFGATLNGTLTPSVSATATWVHDMNGDSIPDIVARLSNGLHVWPGTGRYAFDSASSKLFPVLTKNGTSLAQLATYSAMFVDVNRDGMSDVLLSKAGLALLFVNNGSEFREVTVPSLTFFNGTTSALTQGDFAGSGNTSLTVTKGSDAYSTSLDGPETGLLKSADDGKGTLLGFTYTRLPAAPGARFRQPVLASLTSASSGYDTITYAYQYFGANYHSQGGFLVGFDSVVRTAPQESHAVNFLNGDDFAGLLLSDTRTDALTPQVREVSFREYEDATHQGVTFKRLKEEGQGFRDASLPAVTLTESTKTVAFDGLCPQQQVRATPWGTLTTTLGRASLPALVKHLHCLPATLTYAGTHPQSSLNFSYQGVITRNTVGLVQSVVAQGPQGAMPLQTVSYWPDFTVKTVSEPGRGSTSFEYTPGRLLLSKVTQPDGVALEVTERHPLHDGLLTMTTRRGASTHVERFRYDGMERLAKRWDALGAASEVNPNETLSYRFATATRPAGIAATALVDAGGNARRYTEEYSTAAGEDVARTRLVPEGWVVDGLTLHSRQQREKTRYVRPNLPANADMAALDYATLLGGIEQTSSVRTAVFGYDVEKVLRHHVDVQQTLATSWALSGGRLVVETQENSTQTRRQFLDAAKRMTRYEDELGFAYSYTYDALGRLRGVTMPDNQGHRLSYDAYGRVDRVERDGVANVDFEYAPGTWLVSAKRFRTPSNTLVRSEGYQYDGIGRRTGITHTSTGGVKSYQLYYDGASPAAPANTSVPGLLTATSGDGYTKRMEYRTDGTLTKSTLSLTGWRTVESELTYAESGEVRQEVTRVKDAGGGVLSTTSLGYVWDAWGRMSALTRNGQSWASVQYNALGKTAMVDFGGGTSVSLGYDVLTRQRTSLAHTTPAWSSSIAWKLNARGLTDSEVMGFGGTTLARQYGYSPQGFLASAQDAQHAYDYGFDALGLSTFISDASGTRNLVTGANTWVVGGVTYTRDGLGRTVARDDLSLTYGPDGQVASAQKGAQSWSFVYDEDGERLLKRDASGAPLAAYLEGGAYLDGAGLTQPVRVDAQLVGALEDGAFRLLSTDRRGTVMADADGTQRVASPFGDRATHPTGSAALDYVEKAYDADLGFVRMGVRDYDARINRFTTPDPLFLEDLEKCRASPVECNLYSYVSNRPLDLVDPTGTEEKNVPTGDAVGNAVSVGAPIAIAAGVQVGGPKVVSGVKAGYDMGKRFLNNPVVSGVRKANAAIKVVKFIGGCINGTNPLFSEPVAQSRARFIREALQEMAQQQAALHQELGSYLEEASQSLPDEERMDYVHQRINELAAEDRALQKKIDKATENLESAEQELKEFYEDHR</sequence>
<dbReference type="PANTHER" id="PTHR32305">
    <property type="match status" value="1"/>
</dbReference>
<dbReference type="PANTHER" id="PTHR32305:SF15">
    <property type="entry name" value="PROTEIN RHSA-RELATED"/>
    <property type="match status" value="1"/>
</dbReference>
<accession>A0A540X2T9</accession>
<dbReference type="RefSeq" id="WP_141642735.1">
    <property type="nucleotide sequence ID" value="NZ_VIFM01000040.1"/>
</dbReference>
<evidence type="ECO:0000256" key="2">
    <source>
        <dbReference type="SAM" id="SignalP"/>
    </source>
</evidence>
<reference evidence="3 4" key="1">
    <citation type="submission" date="2019-06" db="EMBL/GenBank/DDBJ databases">
        <authorList>
            <person name="Livingstone P."/>
            <person name="Whitworth D."/>
        </authorList>
    </citation>
    <scope>NUCLEOTIDE SEQUENCE [LARGE SCALE GENOMIC DNA]</scope>
    <source>
        <strain evidence="3 4">AM401</strain>
    </source>
</reference>
<feature type="signal peptide" evidence="2">
    <location>
        <begin position="1"/>
        <end position="24"/>
    </location>
</feature>
<keyword evidence="1" id="KW-0175">Coiled coil</keyword>
<dbReference type="Gene3D" id="2.180.10.10">
    <property type="entry name" value="RHS repeat-associated core"/>
    <property type="match status" value="1"/>
</dbReference>
<organism evidence="3 4">
    <name type="scientific">Myxococcus llanfairpwllgwyngyllgogerychwyrndrobwllllantysiliogogogochensis</name>
    <dbReference type="NCBI Taxonomy" id="2590453"/>
    <lineage>
        <taxon>Bacteria</taxon>
        <taxon>Pseudomonadati</taxon>
        <taxon>Myxococcota</taxon>
        <taxon>Myxococcia</taxon>
        <taxon>Myxococcales</taxon>
        <taxon>Cystobacterineae</taxon>
        <taxon>Myxococcaceae</taxon>
        <taxon>Myxococcus</taxon>
    </lineage>
</organism>
<dbReference type="InterPro" id="IPR006530">
    <property type="entry name" value="YD"/>
</dbReference>
<dbReference type="SUPFAM" id="SSF69318">
    <property type="entry name" value="Integrin alpha N-terminal domain"/>
    <property type="match status" value="1"/>
</dbReference>
<dbReference type="InterPro" id="IPR031325">
    <property type="entry name" value="RHS_repeat"/>
</dbReference>
<gene>
    <name evidence="3" type="ORF">FJV41_12775</name>
</gene>
<feature type="chain" id="PRO_5021831735" description="Insecticide toxin TcdB middle/N-terminal domain-containing protein" evidence="2">
    <location>
        <begin position="25"/>
        <end position="1843"/>
    </location>
</feature>
<name>A0A540X2T9_9BACT</name>
<dbReference type="NCBIfam" id="TIGR03696">
    <property type="entry name" value="Rhs_assc_core"/>
    <property type="match status" value="1"/>
</dbReference>
<dbReference type="NCBIfam" id="TIGR01643">
    <property type="entry name" value="YD_repeat_2x"/>
    <property type="match status" value="1"/>
</dbReference>
<evidence type="ECO:0000256" key="1">
    <source>
        <dbReference type="SAM" id="Coils"/>
    </source>
</evidence>
<dbReference type="InterPro" id="IPR022385">
    <property type="entry name" value="Rhs_assc_core"/>
</dbReference>
<dbReference type="EMBL" id="VIFM01000040">
    <property type="protein sequence ID" value="TQF15581.1"/>
    <property type="molecule type" value="Genomic_DNA"/>
</dbReference>
<keyword evidence="2" id="KW-0732">Signal</keyword>
<dbReference type="OrthoDB" id="8481850at2"/>
<comment type="caution">
    <text evidence="3">The sequence shown here is derived from an EMBL/GenBank/DDBJ whole genome shotgun (WGS) entry which is preliminary data.</text>
</comment>
<dbReference type="InterPro" id="IPR050708">
    <property type="entry name" value="T6SS_VgrG/RHS"/>
</dbReference>
<dbReference type="Pfam" id="PF05593">
    <property type="entry name" value="RHS_repeat"/>
    <property type="match status" value="1"/>
</dbReference>
<proteinExistence type="predicted"/>
<evidence type="ECO:0000313" key="3">
    <source>
        <dbReference type="EMBL" id="TQF15581.1"/>
    </source>
</evidence>
<dbReference type="Proteomes" id="UP000315369">
    <property type="component" value="Unassembled WGS sequence"/>
</dbReference>
<evidence type="ECO:0000313" key="4">
    <source>
        <dbReference type="Proteomes" id="UP000315369"/>
    </source>
</evidence>